<gene>
    <name evidence="1" type="ORF">SAMN05660209_04638</name>
</gene>
<dbReference type="Proteomes" id="UP000198921">
    <property type="component" value="Unassembled WGS sequence"/>
</dbReference>
<reference evidence="2" key="1">
    <citation type="submission" date="2016-10" db="EMBL/GenBank/DDBJ databases">
        <authorList>
            <person name="Varghese N."/>
            <person name="Submissions S."/>
        </authorList>
    </citation>
    <scope>NUCLEOTIDE SEQUENCE [LARGE SCALE GENOMIC DNA]</scope>
    <source>
        <strain evidence="2">DSM 45422</strain>
    </source>
</reference>
<dbReference type="STRING" id="1137993.SAMN05660209_04638"/>
<dbReference type="InterPro" id="IPR045499">
    <property type="entry name" value="DUF6492"/>
</dbReference>
<name>A0A1H3Q812_9ACTN</name>
<evidence type="ECO:0000313" key="2">
    <source>
        <dbReference type="Proteomes" id="UP000198921"/>
    </source>
</evidence>
<accession>A0A1H3Q812</accession>
<keyword evidence="2" id="KW-1185">Reference proteome</keyword>
<sequence>MTSMAVLTPSYAPDFELCRDLHRSVLRHAPTEVEHHLLVPKRDARLFAQLKGPRTRLHVAEDFLPKTFLSPPRLNYSINLRRPLPPIRGWIRQQILKLAAAAQLEMDVVIVADSDVEFIRPFSAKVFRKDDVVRFYRRPEAIDVTLPRHLIWHDVTRRLLGLPAATPPLPDYVAPLVACDPNLVSSMLRKVSEVTREPWTSAVGAELHFSEYTLYGVYIEEVADPLARSFVSDDSLCHEYWNEEPLDPQSAETFLSAVRPTDVAVMISAKSRTPLGVRRSALASARRELE</sequence>
<protein>
    <submittedName>
        <fullName evidence="1">Uncharacterized protein</fullName>
    </submittedName>
</protein>
<dbReference type="EMBL" id="FNOT01000020">
    <property type="protein sequence ID" value="SDZ09165.1"/>
    <property type="molecule type" value="Genomic_DNA"/>
</dbReference>
<dbReference type="Pfam" id="PF20102">
    <property type="entry name" value="DUF6492"/>
    <property type="match status" value="1"/>
</dbReference>
<evidence type="ECO:0000313" key="1">
    <source>
        <dbReference type="EMBL" id="SDZ09165.1"/>
    </source>
</evidence>
<dbReference type="OrthoDB" id="571298at2"/>
<dbReference type="AlphaFoldDB" id="A0A1H3Q812"/>
<proteinExistence type="predicted"/>
<organism evidence="1 2">
    <name type="scientific">Geodermatophilus africanus</name>
    <dbReference type="NCBI Taxonomy" id="1137993"/>
    <lineage>
        <taxon>Bacteria</taxon>
        <taxon>Bacillati</taxon>
        <taxon>Actinomycetota</taxon>
        <taxon>Actinomycetes</taxon>
        <taxon>Geodermatophilales</taxon>
        <taxon>Geodermatophilaceae</taxon>
        <taxon>Geodermatophilus</taxon>
    </lineage>
</organism>